<keyword evidence="3" id="KW-1185">Reference proteome</keyword>
<organism evidence="2 3">
    <name type="scientific">Flavobacterium rakeshii</name>
    <dbReference type="NCBI Taxonomy" id="1038845"/>
    <lineage>
        <taxon>Bacteria</taxon>
        <taxon>Pseudomonadati</taxon>
        <taxon>Bacteroidota</taxon>
        <taxon>Flavobacteriia</taxon>
        <taxon>Flavobacteriales</taxon>
        <taxon>Flavobacteriaceae</taxon>
        <taxon>Flavobacterium</taxon>
    </lineage>
</organism>
<dbReference type="InterPro" id="IPR025438">
    <property type="entry name" value="DUF4180"/>
</dbReference>
<evidence type="ECO:0000313" key="3">
    <source>
        <dbReference type="Proteomes" id="UP000433945"/>
    </source>
</evidence>
<dbReference type="Proteomes" id="UP000433945">
    <property type="component" value="Unassembled WGS sequence"/>
</dbReference>
<accession>A0A6N8HC32</accession>
<dbReference type="EMBL" id="WOWP01000011">
    <property type="protein sequence ID" value="MUV02766.1"/>
    <property type="molecule type" value="Genomic_DNA"/>
</dbReference>
<name>A0A6N8HC32_9FLAO</name>
<feature type="domain" description="DUF4180" evidence="1">
    <location>
        <begin position="9"/>
        <end position="114"/>
    </location>
</feature>
<proteinExistence type="predicted"/>
<protein>
    <submittedName>
        <fullName evidence="2">DUF4180 domain-containing protein</fullName>
    </submittedName>
</protein>
<dbReference type="Pfam" id="PF13788">
    <property type="entry name" value="DUF4180"/>
    <property type="match status" value="1"/>
</dbReference>
<evidence type="ECO:0000259" key="1">
    <source>
        <dbReference type="Pfam" id="PF13788"/>
    </source>
</evidence>
<sequence>MEIKTHQTDNLTIAEIISQNIIITTVEDGKDLIGNLYYQGFDKVVLQEKNITPSFFDLKTRMAGEILQKFSNYKIRLAIVGDFDKYGSKSLNDFIFESNKGSTVNFVSSVEKAININK</sequence>
<dbReference type="RefSeq" id="WP_157481738.1">
    <property type="nucleotide sequence ID" value="NZ_JAZDQD010000003.1"/>
</dbReference>
<comment type="caution">
    <text evidence="2">The sequence shown here is derived from an EMBL/GenBank/DDBJ whole genome shotgun (WGS) entry which is preliminary data.</text>
</comment>
<gene>
    <name evidence="2" type="ORF">GN157_03510</name>
</gene>
<evidence type="ECO:0000313" key="2">
    <source>
        <dbReference type="EMBL" id="MUV02766.1"/>
    </source>
</evidence>
<reference evidence="2 3" key="1">
    <citation type="submission" date="2019-12" db="EMBL/GenBank/DDBJ databases">
        <authorList>
            <person name="Sun J.-Q."/>
        </authorList>
    </citation>
    <scope>NUCLEOTIDE SEQUENCE [LARGE SCALE GENOMIC DNA]</scope>
    <source>
        <strain evidence="2 3">JCM 17928</strain>
    </source>
</reference>
<dbReference type="OrthoDB" id="8595425at2"/>
<dbReference type="AlphaFoldDB" id="A0A6N8HC32"/>